<name>A0A0F9CCS9_9ZZZZ</name>
<sequence>DDDYAWKVMERATKYPFNDESDMYETLKMGIEGAYDPNGRYIKLRRHHPYSYGEEKDVPLRKRPEEKFPGEWRDKWEEGGYDTVSWPPEDIIEEDYFSFIRKKTIKNLKNQRIKIEEFKSSMMDGIAIKETIRNWAFKQKIYVKNIQQIHGRIDTIVVIFDEDNEGEKEKYPYKLTWLAEHDRESDMAFYSTFPGAYLIGPGISHVEVGGLLSIFPAIYLRPIFDPFFDFEFRDTKNKAERLLKAAILYSKEKYIAYAAEKPPRKYFFSLAGIKNRELVYIPLDNFSQESLKTIKHIHILAGRDKRKVAHNYIFLND</sequence>
<dbReference type="EMBL" id="LAZR01033874">
    <property type="protein sequence ID" value="KKL46874.1"/>
    <property type="molecule type" value="Genomic_DNA"/>
</dbReference>
<gene>
    <name evidence="1" type="ORF">LCGC14_2341190</name>
</gene>
<protein>
    <submittedName>
        <fullName evidence="1">Uncharacterized protein</fullName>
    </submittedName>
</protein>
<dbReference type="AlphaFoldDB" id="A0A0F9CCS9"/>
<reference evidence="1" key="1">
    <citation type="journal article" date="2015" name="Nature">
        <title>Complex archaea that bridge the gap between prokaryotes and eukaryotes.</title>
        <authorList>
            <person name="Spang A."/>
            <person name="Saw J.H."/>
            <person name="Jorgensen S.L."/>
            <person name="Zaremba-Niedzwiedzka K."/>
            <person name="Martijn J."/>
            <person name="Lind A.E."/>
            <person name="van Eijk R."/>
            <person name="Schleper C."/>
            <person name="Guy L."/>
            <person name="Ettema T.J."/>
        </authorList>
    </citation>
    <scope>NUCLEOTIDE SEQUENCE</scope>
</reference>
<evidence type="ECO:0000313" key="1">
    <source>
        <dbReference type="EMBL" id="KKL46874.1"/>
    </source>
</evidence>
<proteinExistence type="predicted"/>
<accession>A0A0F9CCS9</accession>
<organism evidence="1">
    <name type="scientific">marine sediment metagenome</name>
    <dbReference type="NCBI Taxonomy" id="412755"/>
    <lineage>
        <taxon>unclassified sequences</taxon>
        <taxon>metagenomes</taxon>
        <taxon>ecological metagenomes</taxon>
    </lineage>
</organism>
<feature type="non-terminal residue" evidence="1">
    <location>
        <position position="1"/>
    </location>
</feature>
<comment type="caution">
    <text evidence="1">The sequence shown here is derived from an EMBL/GenBank/DDBJ whole genome shotgun (WGS) entry which is preliminary data.</text>
</comment>